<dbReference type="InterPro" id="IPR024752">
    <property type="entry name" value="Myb/SANT-like_dom"/>
</dbReference>
<dbReference type="PANTHER" id="PTHR46929:SF33">
    <property type="entry name" value="L10-INTERACTING MYB DOMAIN-CONTAINING PROTEIN-LIKE ISOFORM X1"/>
    <property type="match status" value="1"/>
</dbReference>
<keyword evidence="4" id="KW-1185">Reference proteome</keyword>
<gene>
    <name evidence="3" type="ORF">HHK36_031503</name>
</gene>
<feature type="region of interest" description="Disordered" evidence="1">
    <location>
        <begin position="771"/>
        <end position="800"/>
    </location>
</feature>
<proteinExistence type="predicted"/>
<evidence type="ECO:0000313" key="3">
    <source>
        <dbReference type="EMBL" id="KAF8376837.1"/>
    </source>
</evidence>
<evidence type="ECO:0000256" key="1">
    <source>
        <dbReference type="SAM" id="MobiDB-lite"/>
    </source>
</evidence>
<evidence type="ECO:0000313" key="4">
    <source>
        <dbReference type="Proteomes" id="UP000655225"/>
    </source>
</evidence>
<dbReference type="EMBL" id="JABCRI010000036">
    <property type="protein sequence ID" value="KAF8376837.1"/>
    <property type="molecule type" value="Genomic_DNA"/>
</dbReference>
<feature type="domain" description="Myb/SANT-like" evidence="2">
    <location>
        <begin position="593"/>
        <end position="687"/>
    </location>
</feature>
<sequence length="881" mass="98815">MDKKSPTSSDRLRTNWTPSMDRYFIDLVLDQVHKGNMADNACRKQIWMHMITLFNAKFGSQYDKDVLRNRYKTLRRQYNDIKILLDQSGFSWDETRQMVIADDIVWDDYIKAHPDVRSYRTKILPYFNDMCVIYGNATADGRNNCSSHDVDLDDDSLEMKFGGLLEDLQSLEMPLAYREEVDDVQEDSSYPCRDMMRESTEELMVDDLSERTATVPSVMNKQKENDSSIPVTDVQEDFLGGNMVMRSTKNAVDSVSEREATVSLLANKKDNGKSIPVDELQRYFSHLDEEMVGGNTAEGMVDALSDNSVPVSLEVNRISAPVDDVQEGSSHSGQDIAWGSTEEGTLDAPWGEAAMSLSENKKKESDNSILAGNLLDDSYLGGGMVRESTEGDMLDALSNRAASVSSLAYKKKENDSSTLADDVQEDSSNSGGDTVRESTEVFMVDALSDMTVGDSLIANDKKENNSSILIDSLQDSSHLSADMVKGNTNKSTMDALYETGVVVSPVANKKEETDNTMLVDNVQEDTSNSGKDMVKESTNEVIVDALSETMIVVSSVAKEKDNNHPIQAESRICALQAAPYTSPTTDFNRSRVTWTPTMDRYFINLMLDHVRRGNKIGRSFNKQAWMDMTVLFNEKFGFQYDKDVLKNRYKTLRRQYTDIKILLGQNGFGWDGTLQMVTADVYIWDDYVKAHPNARQYRTRPMPYYGDLCVIYGNAAVNGKYSFSGHNVSPDDDVHGTKDGGVLRGLNSPAMSVVHKDLVDDVQQSSHLGEDMDISGQQNKRQSMRQSTSQYSKRARRSADEGMVNALREMATAVTSLADKKENDNSVSIENVIGAVQAIPDIDEDLLLDACDLLEDERKARTFLALDFRLRKKWLMRKLRP</sequence>
<dbReference type="PANTHER" id="PTHR46929">
    <property type="entry name" value="EXPRESSED PROTEIN"/>
    <property type="match status" value="1"/>
</dbReference>
<comment type="caution">
    <text evidence="3">The sequence shown here is derived from an EMBL/GenBank/DDBJ whole genome shotgun (WGS) entry which is preliminary data.</text>
</comment>
<dbReference type="AlphaFoldDB" id="A0A835CY10"/>
<dbReference type="Proteomes" id="UP000655225">
    <property type="component" value="Unassembled WGS sequence"/>
</dbReference>
<accession>A0A835CY10</accession>
<dbReference type="OrthoDB" id="1937145at2759"/>
<protein>
    <recommendedName>
        <fullName evidence="2">Myb/SANT-like domain-containing protein</fullName>
    </recommendedName>
</protein>
<dbReference type="Pfam" id="PF12776">
    <property type="entry name" value="Myb_DNA-bind_3"/>
    <property type="match status" value="2"/>
</dbReference>
<feature type="region of interest" description="Disordered" evidence="1">
    <location>
        <begin position="320"/>
        <end position="345"/>
    </location>
</feature>
<evidence type="ECO:0000259" key="2">
    <source>
        <dbReference type="Pfam" id="PF12776"/>
    </source>
</evidence>
<name>A0A835CY10_TETSI</name>
<reference evidence="3 4" key="1">
    <citation type="submission" date="2020-04" db="EMBL/GenBank/DDBJ databases">
        <title>Plant Genome Project.</title>
        <authorList>
            <person name="Zhang R.-G."/>
        </authorList>
    </citation>
    <scope>NUCLEOTIDE SEQUENCE [LARGE SCALE GENOMIC DNA]</scope>
    <source>
        <strain evidence="3">YNK0</strain>
        <tissue evidence="3">Leaf</tissue>
    </source>
</reference>
<organism evidence="3 4">
    <name type="scientific">Tetracentron sinense</name>
    <name type="common">Spur-leaf</name>
    <dbReference type="NCBI Taxonomy" id="13715"/>
    <lineage>
        <taxon>Eukaryota</taxon>
        <taxon>Viridiplantae</taxon>
        <taxon>Streptophyta</taxon>
        <taxon>Embryophyta</taxon>
        <taxon>Tracheophyta</taxon>
        <taxon>Spermatophyta</taxon>
        <taxon>Magnoliopsida</taxon>
        <taxon>Trochodendrales</taxon>
        <taxon>Trochodendraceae</taxon>
        <taxon>Tetracentron</taxon>
    </lineage>
</organism>
<feature type="domain" description="Myb/SANT-like" evidence="2">
    <location>
        <begin position="15"/>
        <end position="109"/>
    </location>
</feature>
<feature type="compositionally biased region" description="Polar residues" evidence="1">
    <location>
        <begin position="775"/>
        <end position="792"/>
    </location>
</feature>
<feature type="region of interest" description="Disordered" evidence="1">
    <location>
        <begin position="409"/>
        <end position="437"/>
    </location>
</feature>